<keyword evidence="1" id="KW-0472">Membrane</keyword>
<dbReference type="EMBL" id="LOCK01000021">
    <property type="protein sequence ID" value="KTE91669.1"/>
    <property type="molecule type" value="Genomic_DNA"/>
</dbReference>
<evidence type="ECO:0000313" key="4">
    <source>
        <dbReference type="Proteomes" id="UP000054623"/>
    </source>
</evidence>
<evidence type="ECO:0000313" key="2">
    <source>
        <dbReference type="EMBL" id="CDX00383.1"/>
    </source>
</evidence>
<keyword evidence="1" id="KW-0812">Transmembrane</keyword>
<gene>
    <name evidence="3" type="ORF">AT727_21365</name>
    <name evidence="2" type="ORF">DPCES_0496</name>
</gene>
<reference evidence="2" key="1">
    <citation type="submission" date="2014-07" db="EMBL/GenBank/DDBJ databases">
        <authorList>
            <person name="Hornung V.Bastian."/>
        </authorList>
    </citation>
    <scope>NUCLEOTIDE SEQUENCE</scope>
    <source>
        <strain evidence="2">PCE-S</strain>
    </source>
</reference>
<evidence type="ECO:0000256" key="1">
    <source>
        <dbReference type="SAM" id="Phobius"/>
    </source>
</evidence>
<reference evidence="3 4" key="2">
    <citation type="submission" date="2015-12" db="EMBL/GenBank/DDBJ databases">
        <title>Draft Genome Sequence of Desulfitobacterium hafniense Strain DH, a Sulfate-reducing Bacterium Isolated from Paddy Soils.</title>
        <authorList>
            <person name="Bao P."/>
            <person name="Zhang X."/>
            <person name="Li G."/>
        </authorList>
    </citation>
    <scope>NUCLEOTIDE SEQUENCE [LARGE SCALE GENOMIC DNA]</scope>
    <source>
        <strain evidence="3 4">DH</strain>
    </source>
</reference>
<organism evidence="2">
    <name type="scientific">Desulfitobacterium hafniense</name>
    <name type="common">Desulfitobacterium frappieri</name>
    <dbReference type="NCBI Taxonomy" id="49338"/>
    <lineage>
        <taxon>Bacteria</taxon>
        <taxon>Bacillati</taxon>
        <taxon>Bacillota</taxon>
        <taxon>Clostridia</taxon>
        <taxon>Eubacteriales</taxon>
        <taxon>Desulfitobacteriaceae</taxon>
        <taxon>Desulfitobacterium</taxon>
    </lineage>
</organism>
<dbReference type="AlphaFoldDB" id="A0A098AV10"/>
<sequence>MDWPLQHSITKTMEVCLPNYRADTPWSFAFLERLDPQIVDIGFPWQDSIYLLFCSFFGLIWTWDQ</sequence>
<feature type="transmembrane region" description="Helical" evidence="1">
    <location>
        <begin position="43"/>
        <end position="63"/>
    </location>
</feature>
<dbReference type="Proteomes" id="UP000054623">
    <property type="component" value="Unassembled WGS sequence"/>
</dbReference>
<protein>
    <submittedName>
        <fullName evidence="2">Uncharacterized protein</fullName>
    </submittedName>
</protein>
<name>A0A098AV10_DESHA</name>
<keyword evidence="1" id="KW-1133">Transmembrane helix</keyword>
<proteinExistence type="predicted"/>
<evidence type="ECO:0000313" key="3">
    <source>
        <dbReference type="EMBL" id="KTE91669.1"/>
    </source>
</evidence>
<dbReference type="EMBL" id="LK996017">
    <property type="protein sequence ID" value="CDX00383.1"/>
    <property type="molecule type" value="Genomic_DNA"/>
</dbReference>
<dbReference type="PATRIC" id="fig|49338.4.peg.527"/>
<accession>A0A098AV10</accession>